<organism evidence="1 2">
    <name type="scientific">Colletotrichum truncatum</name>
    <name type="common">Anthracnose fungus</name>
    <name type="synonym">Colletotrichum capsici</name>
    <dbReference type="NCBI Taxonomy" id="5467"/>
    <lineage>
        <taxon>Eukaryota</taxon>
        <taxon>Fungi</taxon>
        <taxon>Dikarya</taxon>
        <taxon>Ascomycota</taxon>
        <taxon>Pezizomycotina</taxon>
        <taxon>Sordariomycetes</taxon>
        <taxon>Hypocreomycetidae</taxon>
        <taxon>Glomerellales</taxon>
        <taxon>Glomerellaceae</taxon>
        <taxon>Colletotrichum</taxon>
        <taxon>Colletotrichum truncatum species complex</taxon>
    </lineage>
</organism>
<sequence>MYRHSLLLLALRRDLRVLPGMPNMLLLIHQHAKTYNNIRVQQQRDSPDAITALLLFGSETDGRMVMGGGRQRDLLST</sequence>
<dbReference type="EMBL" id="VUJX02000003">
    <property type="protein sequence ID" value="KAL0939351.1"/>
    <property type="molecule type" value="Genomic_DNA"/>
</dbReference>
<keyword evidence="2" id="KW-1185">Reference proteome</keyword>
<proteinExistence type="predicted"/>
<name>A0ACC3Z5H1_COLTU</name>
<protein>
    <submittedName>
        <fullName evidence="1">Uncharacterized protein</fullName>
    </submittedName>
</protein>
<evidence type="ECO:0000313" key="1">
    <source>
        <dbReference type="EMBL" id="KAL0939351.1"/>
    </source>
</evidence>
<accession>A0ACC3Z5H1</accession>
<evidence type="ECO:0000313" key="2">
    <source>
        <dbReference type="Proteomes" id="UP000805649"/>
    </source>
</evidence>
<reference evidence="1 2" key="1">
    <citation type="journal article" date="2020" name="Phytopathology">
        <title>Genome Sequence Resources of Colletotrichum truncatum, C. plurivorum, C. musicola, and C. sojae: Four Species Pathogenic to Soybean (Glycine max).</title>
        <authorList>
            <person name="Rogerio F."/>
            <person name="Boufleur T.R."/>
            <person name="Ciampi-Guillardi M."/>
            <person name="Sukno S.A."/>
            <person name="Thon M.R."/>
            <person name="Massola Junior N.S."/>
            <person name="Baroncelli R."/>
        </authorList>
    </citation>
    <scope>NUCLEOTIDE SEQUENCE [LARGE SCALE GENOMIC DNA]</scope>
    <source>
        <strain evidence="1 2">CMES1059</strain>
    </source>
</reference>
<gene>
    <name evidence="1" type="ORF">CTRU02_205961</name>
</gene>
<dbReference type="Proteomes" id="UP000805649">
    <property type="component" value="Unassembled WGS sequence"/>
</dbReference>
<comment type="caution">
    <text evidence="1">The sequence shown here is derived from an EMBL/GenBank/DDBJ whole genome shotgun (WGS) entry which is preliminary data.</text>
</comment>